<name>A0A0P1FB04_9RHOB</name>
<comment type="subcellular location">
    <subcellularLocation>
        <location evidence="7">Cell membrane</location>
        <topology evidence="7">Multi-pass membrane protein</topology>
    </subcellularLocation>
</comment>
<dbReference type="NCBIfam" id="TIGR00544">
    <property type="entry name" value="lgt"/>
    <property type="match status" value="1"/>
</dbReference>
<dbReference type="GO" id="GO:0008961">
    <property type="term" value="F:phosphatidylglycerol-prolipoprotein diacylglyceryl transferase activity"/>
    <property type="evidence" value="ECO:0007669"/>
    <property type="project" value="UniProtKB-UniRule"/>
</dbReference>
<keyword evidence="8" id="KW-0328">Glycosyltransferase</keyword>
<evidence type="ECO:0000256" key="5">
    <source>
        <dbReference type="ARBA" id="ARBA00022989"/>
    </source>
</evidence>
<proteinExistence type="inferred from homology"/>
<dbReference type="GO" id="GO:0005886">
    <property type="term" value="C:plasma membrane"/>
    <property type="evidence" value="ECO:0007669"/>
    <property type="project" value="UniProtKB-SubCell"/>
</dbReference>
<dbReference type="STRING" id="321267.SHM7688_01764"/>
<dbReference type="HAMAP" id="MF_01147">
    <property type="entry name" value="Lgt"/>
    <property type="match status" value="1"/>
</dbReference>
<organism evidence="8 9">
    <name type="scientific">Shimia marina</name>
    <dbReference type="NCBI Taxonomy" id="321267"/>
    <lineage>
        <taxon>Bacteria</taxon>
        <taxon>Pseudomonadati</taxon>
        <taxon>Pseudomonadota</taxon>
        <taxon>Alphaproteobacteria</taxon>
        <taxon>Rhodobacterales</taxon>
        <taxon>Roseobacteraceae</taxon>
    </lineage>
</organism>
<feature type="transmembrane region" description="Helical" evidence="7">
    <location>
        <begin position="134"/>
        <end position="153"/>
    </location>
</feature>
<evidence type="ECO:0000313" key="8">
    <source>
        <dbReference type="EMBL" id="CUH52318.1"/>
    </source>
</evidence>
<keyword evidence="4 7" id="KW-0812">Transmembrane</keyword>
<dbReference type="EC" id="2.5.1.145" evidence="7"/>
<gene>
    <name evidence="8" type="primary">lgt_2</name>
    <name evidence="7" type="synonym">lgt</name>
    <name evidence="8" type="ORF">SHM7688_01764</name>
</gene>
<dbReference type="OrthoDB" id="871140at2"/>
<dbReference type="Proteomes" id="UP000054823">
    <property type="component" value="Unassembled WGS sequence"/>
</dbReference>
<dbReference type="AlphaFoldDB" id="A0A0P1FB04"/>
<evidence type="ECO:0000256" key="1">
    <source>
        <dbReference type="ARBA" id="ARBA00007150"/>
    </source>
</evidence>
<feature type="transmembrane region" description="Helical" evidence="7">
    <location>
        <begin position="192"/>
        <end position="210"/>
    </location>
</feature>
<comment type="similarity">
    <text evidence="1 7">Belongs to the Lgt family.</text>
</comment>
<keyword evidence="6 7" id="KW-0472">Membrane</keyword>
<evidence type="ECO:0000313" key="9">
    <source>
        <dbReference type="Proteomes" id="UP000054823"/>
    </source>
</evidence>
<protein>
    <recommendedName>
        <fullName evidence="7">Phosphatidylglycerol--prolipoprotein diacylglyceryl transferase</fullName>
        <ecNumber evidence="7">2.5.1.145</ecNumber>
    </recommendedName>
</protein>
<evidence type="ECO:0000256" key="3">
    <source>
        <dbReference type="ARBA" id="ARBA00022679"/>
    </source>
</evidence>
<dbReference type="RefSeq" id="WP_058239540.1">
    <property type="nucleotide sequence ID" value="NZ_CYPW01000017.1"/>
</dbReference>
<evidence type="ECO:0000256" key="7">
    <source>
        <dbReference type="HAMAP-Rule" id="MF_01147"/>
    </source>
</evidence>
<evidence type="ECO:0000256" key="4">
    <source>
        <dbReference type="ARBA" id="ARBA00022692"/>
    </source>
</evidence>
<reference evidence="8 9" key="1">
    <citation type="submission" date="2015-09" db="EMBL/GenBank/DDBJ databases">
        <authorList>
            <consortium name="Swine Surveillance"/>
        </authorList>
    </citation>
    <scope>NUCLEOTIDE SEQUENCE [LARGE SCALE GENOMIC DNA]</scope>
    <source>
        <strain evidence="8 9">CECT 7688</strain>
    </source>
</reference>
<feature type="transmembrane region" description="Helical" evidence="7">
    <location>
        <begin position="105"/>
        <end position="122"/>
    </location>
</feature>
<feature type="binding site" evidence="7">
    <location>
        <position position="148"/>
    </location>
    <ligand>
        <name>a 1,2-diacyl-sn-glycero-3-phospho-(1'-sn-glycerol)</name>
        <dbReference type="ChEBI" id="CHEBI:64716"/>
    </ligand>
</feature>
<comment type="function">
    <text evidence="7">Catalyzes the transfer of the diacylglyceryl group from phosphatidylglycerol to the sulfhydryl group of the N-terminal cysteine of a prolipoprotein, the first step in the formation of mature lipoproteins.</text>
</comment>
<feature type="transmembrane region" description="Helical" evidence="7">
    <location>
        <begin position="65"/>
        <end position="85"/>
    </location>
</feature>
<dbReference type="UniPathway" id="UPA00664"/>
<dbReference type="EMBL" id="CYPW01000017">
    <property type="protein sequence ID" value="CUH52318.1"/>
    <property type="molecule type" value="Genomic_DNA"/>
</dbReference>
<keyword evidence="2 7" id="KW-1003">Cell membrane</keyword>
<keyword evidence="9" id="KW-1185">Reference proteome</keyword>
<dbReference type="PANTHER" id="PTHR30589:SF0">
    <property type="entry name" value="PHOSPHATIDYLGLYCEROL--PROLIPOPROTEIN DIACYLGLYCERYL TRANSFERASE"/>
    <property type="match status" value="1"/>
</dbReference>
<keyword evidence="8" id="KW-0449">Lipoprotein</keyword>
<dbReference type="GO" id="GO:0042158">
    <property type="term" value="P:lipoprotein biosynthetic process"/>
    <property type="evidence" value="ECO:0007669"/>
    <property type="project" value="UniProtKB-UniRule"/>
</dbReference>
<keyword evidence="5 7" id="KW-1133">Transmembrane helix</keyword>
<comment type="catalytic activity">
    <reaction evidence="7">
        <text>L-cysteinyl-[prolipoprotein] + a 1,2-diacyl-sn-glycero-3-phospho-(1'-sn-glycerol) = an S-1,2-diacyl-sn-glyceryl-L-cysteinyl-[prolipoprotein] + sn-glycerol 1-phosphate + H(+)</text>
        <dbReference type="Rhea" id="RHEA:56712"/>
        <dbReference type="Rhea" id="RHEA-COMP:14679"/>
        <dbReference type="Rhea" id="RHEA-COMP:14680"/>
        <dbReference type="ChEBI" id="CHEBI:15378"/>
        <dbReference type="ChEBI" id="CHEBI:29950"/>
        <dbReference type="ChEBI" id="CHEBI:57685"/>
        <dbReference type="ChEBI" id="CHEBI:64716"/>
        <dbReference type="ChEBI" id="CHEBI:140658"/>
        <dbReference type="EC" id="2.5.1.145"/>
    </reaction>
</comment>
<feature type="transmembrane region" description="Helical" evidence="7">
    <location>
        <begin position="222"/>
        <end position="240"/>
    </location>
</feature>
<keyword evidence="3 7" id="KW-0808">Transferase</keyword>
<evidence type="ECO:0000256" key="6">
    <source>
        <dbReference type="ARBA" id="ARBA00023136"/>
    </source>
</evidence>
<comment type="pathway">
    <text evidence="7">Protein modification; lipoprotein biosynthesis (diacylglyceryl transfer).</text>
</comment>
<evidence type="ECO:0000256" key="2">
    <source>
        <dbReference type="ARBA" id="ARBA00022475"/>
    </source>
</evidence>
<sequence>MPFPNISPEIFSISLFGMEFALRWYALAYIVGILIGWRIVVATVKRAALWPNDTAPITPRQVEDLLSWVIIGVIAGGRLGYVIFYKPAFYIANPADIIRIWDGGMSFHGGMLGVILAGWLYCRKYDLRPLQVGDAMALGVPIGLFLGRIANFINAELWGRPTDLPWGVVFPGYAAQDCGQLVGLCARHPSQLYEALMEGLVLGAVMLYLAYRRGALKHPGTLIGVFLMGYGSARFIVEFFRQPDAQFISEGNPLGLALHIGGYGCTMGQLLSLPMIALGLYLVIRARRT</sequence>
<dbReference type="InterPro" id="IPR001640">
    <property type="entry name" value="Lgt"/>
</dbReference>
<dbReference type="Pfam" id="PF01790">
    <property type="entry name" value="LGT"/>
    <property type="match status" value="1"/>
</dbReference>
<dbReference type="PANTHER" id="PTHR30589">
    <property type="entry name" value="PROLIPOPROTEIN DIACYLGLYCERYL TRANSFERASE"/>
    <property type="match status" value="1"/>
</dbReference>
<dbReference type="PROSITE" id="PS01311">
    <property type="entry name" value="LGT"/>
    <property type="match status" value="1"/>
</dbReference>
<feature type="transmembrane region" description="Helical" evidence="7">
    <location>
        <begin position="24"/>
        <end position="44"/>
    </location>
</feature>
<feature type="transmembrane region" description="Helical" evidence="7">
    <location>
        <begin position="260"/>
        <end position="284"/>
    </location>
</feature>
<accession>A0A0P1FB04</accession>